<evidence type="ECO:0000313" key="2">
    <source>
        <dbReference type="EMBL" id="NEW45690.1"/>
    </source>
</evidence>
<dbReference type="Proteomes" id="UP000468928">
    <property type="component" value="Unassembled WGS sequence"/>
</dbReference>
<dbReference type="SUPFAM" id="SSF48452">
    <property type="entry name" value="TPR-like"/>
    <property type="match status" value="1"/>
</dbReference>
<dbReference type="PRINTS" id="PR00038">
    <property type="entry name" value="HTHLUXR"/>
</dbReference>
<name>A0A6P1D9X7_9NOCA</name>
<reference evidence="2 3" key="1">
    <citation type="submission" date="2020-01" db="EMBL/GenBank/DDBJ databases">
        <title>Genetics and antimicrobial susceptibilities of Nocardia species isolated from the soil; a comparison with species isolated from humans.</title>
        <authorList>
            <person name="Carrasco G."/>
            <person name="Monzon S."/>
            <person name="Sansegundo M."/>
            <person name="Garcia E."/>
            <person name="Garrido N."/>
            <person name="Medina M.J."/>
            <person name="Villalon P."/>
            <person name="Ramirez-Arocha A.C."/>
            <person name="Jimenez P."/>
            <person name="Cuesta I."/>
            <person name="Valdezate S."/>
        </authorList>
    </citation>
    <scope>NUCLEOTIDE SEQUENCE [LARGE SCALE GENOMIC DNA]</scope>
    <source>
        <strain evidence="2 3">CNM20110639</strain>
    </source>
</reference>
<dbReference type="Gene3D" id="1.25.40.10">
    <property type="entry name" value="Tetratricopeptide repeat domain"/>
    <property type="match status" value="1"/>
</dbReference>
<dbReference type="PANTHER" id="PTHR47691">
    <property type="entry name" value="REGULATOR-RELATED"/>
    <property type="match status" value="1"/>
</dbReference>
<accession>A0A6P1D9X7</accession>
<dbReference type="InterPro" id="IPR027417">
    <property type="entry name" value="P-loop_NTPase"/>
</dbReference>
<dbReference type="PANTHER" id="PTHR47691:SF3">
    <property type="entry name" value="HTH-TYPE TRANSCRIPTIONAL REGULATOR RV0890C-RELATED"/>
    <property type="match status" value="1"/>
</dbReference>
<dbReference type="GO" id="GO:0003677">
    <property type="term" value="F:DNA binding"/>
    <property type="evidence" value="ECO:0007669"/>
    <property type="project" value="InterPro"/>
</dbReference>
<dbReference type="InterPro" id="IPR058852">
    <property type="entry name" value="HTH_77"/>
</dbReference>
<dbReference type="InterPro" id="IPR016032">
    <property type="entry name" value="Sig_transdc_resp-reg_C-effctor"/>
</dbReference>
<dbReference type="GO" id="GO:0006355">
    <property type="term" value="P:regulation of DNA-templated transcription"/>
    <property type="evidence" value="ECO:0007669"/>
    <property type="project" value="InterPro"/>
</dbReference>
<dbReference type="AlphaFoldDB" id="A0A6P1D9X7"/>
<organism evidence="2 3">
    <name type="scientific">Nocardia cyriacigeorgica</name>
    <dbReference type="NCBI Taxonomy" id="135487"/>
    <lineage>
        <taxon>Bacteria</taxon>
        <taxon>Bacillati</taxon>
        <taxon>Actinomycetota</taxon>
        <taxon>Actinomycetes</taxon>
        <taxon>Mycobacteriales</taxon>
        <taxon>Nocardiaceae</taxon>
        <taxon>Nocardia</taxon>
    </lineage>
</organism>
<dbReference type="PROSITE" id="PS50043">
    <property type="entry name" value="HTH_LUXR_2"/>
    <property type="match status" value="1"/>
</dbReference>
<feature type="domain" description="HTH luxR-type" evidence="1">
    <location>
        <begin position="617"/>
        <end position="682"/>
    </location>
</feature>
<evidence type="ECO:0000259" key="1">
    <source>
        <dbReference type="PROSITE" id="PS50043"/>
    </source>
</evidence>
<dbReference type="EMBL" id="JAAGUZ010000035">
    <property type="protein sequence ID" value="NEW45690.1"/>
    <property type="molecule type" value="Genomic_DNA"/>
</dbReference>
<dbReference type="SMART" id="SM00421">
    <property type="entry name" value="HTH_LUXR"/>
    <property type="match status" value="1"/>
</dbReference>
<dbReference type="InterPro" id="IPR036388">
    <property type="entry name" value="WH-like_DNA-bd_sf"/>
</dbReference>
<comment type="caution">
    <text evidence="2">The sequence shown here is derived from an EMBL/GenBank/DDBJ whole genome shotgun (WGS) entry which is preliminary data.</text>
</comment>
<dbReference type="InterPro" id="IPR011990">
    <property type="entry name" value="TPR-like_helical_dom_sf"/>
</dbReference>
<dbReference type="Pfam" id="PF25872">
    <property type="entry name" value="HTH_77"/>
    <property type="match status" value="1"/>
</dbReference>
<dbReference type="SUPFAM" id="SSF46894">
    <property type="entry name" value="C-terminal effector domain of the bipartite response regulators"/>
    <property type="match status" value="1"/>
</dbReference>
<dbReference type="SUPFAM" id="SSF52540">
    <property type="entry name" value="P-loop containing nucleoside triphosphate hydrolases"/>
    <property type="match status" value="1"/>
</dbReference>
<evidence type="ECO:0000313" key="3">
    <source>
        <dbReference type="Proteomes" id="UP000468928"/>
    </source>
</evidence>
<dbReference type="CDD" id="cd06170">
    <property type="entry name" value="LuxR_C_like"/>
    <property type="match status" value="1"/>
</dbReference>
<dbReference type="Gene3D" id="1.10.10.10">
    <property type="entry name" value="Winged helix-like DNA-binding domain superfamily/Winged helix DNA-binding domain"/>
    <property type="match status" value="1"/>
</dbReference>
<protein>
    <submittedName>
        <fullName evidence="2">LuxR family transcriptional regulator</fullName>
    </submittedName>
</protein>
<sequence>MSRTDALLDFLADRDTLLILDNCEHLTDACARLVRTLLRGAEGLRILATSRQALGVDGEQVFPVRPLAVPEEGVSYELTSDLLSYESVGLFVDRARSIAPSFQLDRANGEHVARLCRELEGVPLAIELAAIRTRSLSVGEIVARLDDRFRLLSQGHRASDARQTSLMAMVEWSYELLDEPDRVLWARLSIFAGGFDLASAESVCCDEGVSAESLLRRLHSLVERSIVIREDSDNGAGRYRMLETLRQYGAAHLEKSGELDVIRSRHRDRYKALAAQAGAGWSSAQQLEWMRRLKNERHNIRVAIEHSLRTPADAIEGLELVVDARYFWLAHGLSEGRRHAERLLAALPRGAEADAAKVRGQWLAGWLAFYQGDIAVARRYAEDSATLAERLGDDESRAYAAYVSGLAAASDRDYGRAKESWLSAREIHRRTGDLVGGWLATADLAGVLGVLGDVDEATAISDQAVAECADRGAVWSQCYVLWIRADLLRMKNEHAAAARLLRMIAENHRALDDPVFMGAVFESLSWGRSQRDDDARFTAWLLGAAEATWRSAGSSLLQFAEWGQEHERARDRASAALGESAFAEEYRRGMKSTVADAIDRVLGNEAHPPGQRSSHVDDVRMGGLTPREIEIAELISQGLTNKKIAQRLVIAQRTAEGHVERILRKLDCDSRAQVAAWWKERTSAGPLP</sequence>
<proteinExistence type="predicted"/>
<dbReference type="InterPro" id="IPR000792">
    <property type="entry name" value="Tscrpt_reg_LuxR_C"/>
</dbReference>
<dbReference type="Pfam" id="PF00196">
    <property type="entry name" value="GerE"/>
    <property type="match status" value="1"/>
</dbReference>
<gene>
    <name evidence="2" type="ORF">GV789_14720</name>
</gene>